<name>A0ABQ4V0X7_9HYPH</name>
<evidence type="ECO:0000256" key="7">
    <source>
        <dbReference type="HAMAP-Rule" id="MF_00258"/>
    </source>
</evidence>
<feature type="active site" description="Proton donor/acceptor" evidence="7">
    <location>
        <position position="225"/>
    </location>
</feature>
<dbReference type="InterPro" id="IPR004391">
    <property type="entry name" value="Glu_race"/>
</dbReference>
<evidence type="ECO:0000256" key="6">
    <source>
        <dbReference type="ARBA" id="ARBA00023316"/>
    </source>
</evidence>
<accession>A0ABQ4V0X7</accession>
<gene>
    <name evidence="7 8" type="primary">murI</name>
    <name evidence="8" type="ORF">BGCPKDLD_4336</name>
</gene>
<evidence type="ECO:0000256" key="1">
    <source>
        <dbReference type="ARBA" id="ARBA00001602"/>
    </source>
</evidence>
<comment type="pathway">
    <text evidence="7">Cell wall biogenesis; peptidoglycan biosynthesis.</text>
</comment>
<comment type="caution">
    <text evidence="8">The sequence shown here is derived from an EMBL/GenBank/DDBJ whole genome shotgun (WGS) entry which is preliminary data.</text>
</comment>
<feature type="binding site" evidence="7">
    <location>
        <begin position="46"/>
        <end position="47"/>
    </location>
    <ligand>
        <name>substrate</name>
    </ligand>
</feature>
<keyword evidence="5 7" id="KW-0413">Isomerase</keyword>
<reference evidence="8" key="1">
    <citation type="journal article" date="2021" name="Front. Microbiol.">
        <title>Comprehensive Comparative Genomics and Phenotyping of Methylobacterium Species.</title>
        <authorList>
            <person name="Alessa O."/>
            <person name="Ogura Y."/>
            <person name="Fujitani Y."/>
            <person name="Takami H."/>
            <person name="Hayashi T."/>
            <person name="Sahin N."/>
            <person name="Tani A."/>
        </authorList>
    </citation>
    <scope>NUCLEOTIDE SEQUENCE</scope>
    <source>
        <strain evidence="8">DSM 14458</strain>
    </source>
</reference>
<dbReference type="HAMAP" id="MF_00258">
    <property type="entry name" value="Glu_racemase"/>
    <property type="match status" value="1"/>
</dbReference>
<feature type="binding site" evidence="7">
    <location>
        <begin position="111"/>
        <end position="112"/>
    </location>
    <ligand>
        <name>substrate</name>
    </ligand>
</feature>
<evidence type="ECO:0000256" key="3">
    <source>
        <dbReference type="ARBA" id="ARBA00022960"/>
    </source>
</evidence>
<evidence type="ECO:0000256" key="2">
    <source>
        <dbReference type="ARBA" id="ARBA00013090"/>
    </source>
</evidence>
<dbReference type="InterPro" id="IPR015942">
    <property type="entry name" value="Asp/Glu/hydantoin_racemase"/>
</dbReference>
<evidence type="ECO:0000256" key="4">
    <source>
        <dbReference type="ARBA" id="ARBA00022984"/>
    </source>
</evidence>
<evidence type="ECO:0000256" key="5">
    <source>
        <dbReference type="ARBA" id="ARBA00023235"/>
    </source>
</evidence>
<reference evidence="8" key="2">
    <citation type="submission" date="2021-08" db="EMBL/GenBank/DDBJ databases">
        <authorList>
            <person name="Tani A."/>
            <person name="Ola A."/>
            <person name="Ogura Y."/>
            <person name="Katsura K."/>
            <person name="Hayashi T."/>
        </authorList>
    </citation>
    <scope>NUCLEOTIDE SEQUENCE</scope>
    <source>
        <strain evidence="8">DSM 14458</strain>
    </source>
</reference>
<sequence length="309" mass="33071">MRRERARVTVMRIDLMAGATNSATHSAARPVMPPVRQPQPVILVFDSGLGGLTVLEQVRRARPDAAYLYAADDAAFPYGRLSEAQLVDRVLVVMERLVALHRPDLVVIACNTASTLVLPALRQRFTTPFVGVVPPIKPAAALTRSGLVSLLATPGTVARAYTRDLVRDYAAACEVSLVGSVNLARYAEAEMAGMPVPDADILAEITPCFDERADGRRTDVVCLSCTHYPLLLARFERLAPWPVTWIDPAPAIARRVVQLLGEPEAGPAHVPEALAIFTGGAGLTPALARSLADRGLSETAVEAMPLSAE</sequence>
<feature type="binding site" evidence="7">
    <location>
        <begin position="226"/>
        <end position="227"/>
    </location>
    <ligand>
        <name>substrate</name>
    </ligand>
</feature>
<dbReference type="Gene3D" id="3.40.50.1860">
    <property type="match status" value="2"/>
</dbReference>
<proteinExistence type="inferred from homology"/>
<dbReference type="PANTHER" id="PTHR21198:SF2">
    <property type="entry name" value="GLUTAMATE RACEMASE"/>
    <property type="match status" value="1"/>
</dbReference>
<dbReference type="EC" id="5.1.1.3" evidence="2 7"/>
<dbReference type="InterPro" id="IPR018187">
    <property type="entry name" value="Asp/Glu_racemase_AS_1"/>
</dbReference>
<dbReference type="PANTHER" id="PTHR21198">
    <property type="entry name" value="GLUTAMATE RACEMASE"/>
    <property type="match status" value="1"/>
</dbReference>
<comment type="similarity">
    <text evidence="7">Belongs to the aspartate/glutamate racemases family.</text>
</comment>
<evidence type="ECO:0000313" key="8">
    <source>
        <dbReference type="EMBL" id="GJE77729.1"/>
    </source>
</evidence>
<dbReference type="PROSITE" id="PS00923">
    <property type="entry name" value="ASP_GLU_RACEMASE_1"/>
    <property type="match status" value="1"/>
</dbReference>
<dbReference type="InterPro" id="IPR001920">
    <property type="entry name" value="Asp/Glu_race"/>
</dbReference>
<comment type="catalytic activity">
    <reaction evidence="1 7">
        <text>L-glutamate = D-glutamate</text>
        <dbReference type="Rhea" id="RHEA:12813"/>
        <dbReference type="ChEBI" id="CHEBI:29985"/>
        <dbReference type="ChEBI" id="CHEBI:29986"/>
        <dbReference type="EC" id="5.1.1.3"/>
    </reaction>
</comment>
<protein>
    <recommendedName>
        <fullName evidence="2 7">Glutamate racemase</fullName>
        <ecNumber evidence="2 7">5.1.1.3</ecNumber>
    </recommendedName>
</protein>
<dbReference type="SUPFAM" id="SSF53681">
    <property type="entry name" value="Aspartate/glutamate racemase"/>
    <property type="match status" value="2"/>
</dbReference>
<organism evidence="8 9">
    <name type="scientific">Methylorubrum suomiense</name>
    <dbReference type="NCBI Taxonomy" id="144191"/>
    <lineage>
        <taxon>Bacteria</taxon>
        <taxon>Pseudomonadati</taxon>
        <taxon>Pseudomonadota</taxon>
        <taxon>Alphaproteobacteria</taxon>
        <taxon>Hyphomicrobiales</taxon>
        <taxon>Methylobacteriaceae</taxon>
        <taxon>Methylorubrum</taxon>
    </lineage>
</organism>
<dbReference type="Pfam" id="PF01177">
    <property type="entry name" value="Asp_Glu_race"/>
    <property type="match status" value="1"/>
</dbReference>
<feature type="active site" description="Proton donor/acceptor" evidence="7">
    <location>
        <position position="110"/>
    </location>
</feature>
<keyword evidence="9" id="KW-1185">Reference proteome</keyword>
<dbReference type="NCBIfam" id="TIGR00067">
    <property type="entry name" value="glut_race"/>
    <property type="match status" value="1"/>
</dbReference>
<keyword evidence="4 7" id="KW-0573">Peptidoglycan synthesis</keyword>
<feature type="binding site" evidence="7">
    <location>
        <begin position="78"/>
        <end position="79"/>
    </location>
    <ligand>
        <name>substrate</name>
    </ligand>
</feature>
<dbReference type="EMBL" id="BPRE01000016">
    <property type="protein sequence ID" value="GJE77729.1"/>
    <property type="molecule type" value="Genomic_DNA"/>
</dbReference>
<keyword evidence="3 7" id="KW-0133">Cell shape</keyword>
<evidence type="ECO:0000313" key="9">
    <source>
        <dbReference type="Proteomes" id="UP001055093"/>
    </source>
</evidence>
<keyword evidence="6 7" id="KW-0961">Cell wall biogenesis/degradation</keyword>
<dbReference type="Proteomes" id="UP001055093">
    <property type="component" value="Unassembled WGS sequence"/>
</dbReference>
<comment type="function">
    <text evidence="7">Provides the (R)-glutamate required for cell wall biosynthesis.</text>
</comment>